<dbReference type="EMBL" id="BARU01002951">
    <property type="protein sequence ID" value="GAH19377.1"/>
    <property type="molecule type" value="Genomic_DNA"/>
</dbReference>
<reference evidence="1" key="1">
    <citation type="journal article" date="2014" name="Front. Microbiol.">
        <title>High frequency of phylogenetically diverse reductive dehalogenase-homologous genes in deep subseafloor sedimentary metagenomes.</title>
        <authorList>
            <person name="Kawai M."/>
            <person name="Futagami T."/>
            <person name="Toyoda A."/>
            <person name="Takaki Y."/>
            <person name="Nishi S."/>
            <person name="Hori S."/>
            <person name="Arai W."/>
            <person name="Tsubouchi T."/>
            <person name="Morono Y."/>
            <person name="Uchiyama I."/>
            <person name="Ito T."/>
            <person name="Fujiyama A."/>
            <person name="Inagaki F."/>
            <person name="Takami H."/>
        </authorList>
    </citation>
    <scope>NUCLEOTIDE SEQUENCE</scope>
    <source>
        <strain evidence="1">Expedition CK06-06</strain>
    </source>
</reference>
<feature type="non-terminal residue" evidence="1">
    <location>
        <position position="1"/>
    </location>
</feature>
<sequence length="67" mass="8206">RMSGQVRIRIRYKKYVTPWFDYLLFSKEEMNKILKNTDWEVKKFINGQYGMYIAIIEKRLKAEIIVT</sequence>
<proteinExistence type="predicted"/>
<comment type="caution">
    <text evidence="1">The sequence shown here is derived from an EMBL/GenBank/DDBJ whole genome shotgun (WGS) entry which is preliminary data.</text>
</comment>
<gene>
    <name evidence="1" type="ORF">S03H2_06653</name>
</gene>
<evidence type="ECO:0000313" key="1">
    <source>
        <dbReference type="EMBL" id="GAH19377.1"/>
    </source>
</evidence>
<name>X1DGQ7_9ZZZZ</name>
<dbReference type="AlphaFoldDB" id="X1DGQ7"/>
<organism evidence="1">
    <name type="scientific">marine sediment metagenome</name>
    <dbReference type="NCBI Taxonomy" id="412755"/>
    <lineage>
        <taxon>unclassified sequences</taxon>
        <taxon>metagenomes</taxon>
        <taxon>ecological metagenomes</taxon>
    </lineage>
</organism>
<accession>X1DGQ7</accession>
<protein>
    <submittedName>
        <fullName evidence="1">Uncharacterized protein</fullName>
    </submittedName>
</protein>